<evidence type="ECO:0000313" key="4">
    <source>
        <dbReference type="Proteomes" id="UP001381693"/>
    </source>
</evidence>
<reference evidence="3 4" key="1">
    <citation type="submission" date="2023-11" db="EMBL/GenBank/DDBJ databases">
        <title>Halocaridina rubra genome assembly.</title>
        <authorList>
            <person name="Smith C."/>
        </authorList>
    </citation>
    <scope>NUCLEOTIDE SEQUENCE [LARGE SCALE GENOMIC DNA]</scope>
    <source>
        <strain evidence="3">EP-1</strain>
        <tissue evidence="3">Whole</tissue>
    </source>
</reference>
<evidence type="ECO:0000313" key="3">
    <source>
        <dbReference type="EMBL" id="KAK7084708.1"/>
    </source>
</evidence>
<dbReference type="Pfam" id="PF00354">
    <property type="entry name" value="Pentaxin"/>
    <property type="match status" value="1"/>
</dbReference>
<dbReference type="Proteomes" id="UP001381693">
    <property type="component" value="Unassembled WGS sequence"/>
</dbReference>
<dbReference type="EMBL" id="JAXCGZ010002002">
    <property type="protein sequence ID" value="KAK7084708.1"/>
    <property type="molecule type" value="Genomic_DNA"/>
</dbReference>
<sequence>MLMLMDATLINVDSSSSMISEVAVSLNRDLAKFNGRFRAVFSYSGKLSQVNMWSRVLQPEEIWRIFNCSVDVEGDMIAWSADWELNEVEESYVPLPHLCGSVSRGRVTVRLPFLRYDDSVRVCRGLRGFIDVPTNHSILEAENEVFKGDTVCERRWGGANDNAVENMWYSPFTGESYPNVSSLA</sequence>
<proteinExistence type="predicted"/>
<dbReference type="SUPFAM" id="SSF49899">
    <property type="entry name" value="Concanavalin A-like lectins/glucanases"/>
    <property type="match status" value="1"/>
</dbReference>
<dbReference type="Gene3D" id="2.60.120.200">
    <property type="match status" value="1"/>
</dbReference>
<keyword evidence="4" id="KW-1185">Reference proteome</keyword>
<dbReference type="InterPro" id="IPR001759">
    <property type="entry name" value="PTX_dom"/>
</dbReference>
<gene>
    <name evidence="3" type="ORF">SK128_015488</name>
</gene>
<accession>A0AAN8XN85</accession>
<evidence type="ECO:0000259" key="2">
    <source>
        <dbReference type="PROSITE" id="PS51828"/>
    </source>
</evidence>
<feature type="domain" description="Pentraxin (PTX)" evidence="2">
    <location>
        <begin position="1"/>
        <end position="99"/>
    </location>
</feature>
<dbReference type="AlphaFoldDB" id="A0AAN8XN85"/>
<comment type="caution">
    <text evidence="3">The sequence shown here is derived from an EMBL/GenBank/DDBJ whole genome shotgun (WGS) entry which is preliminary data.</text>
</comment>
<protein>
    <recommendedName>
        <fullName evidence="2">Pentraxin (PTX) domain-containing protein</fullName>
    </recommendedName>
</protein>
<dbReference type="PRINTS" id="PR00895">
    <property type="entry name" value="PENTAXIN"/>
</dbReference>
<name>A0AAN8XN85_HALRR</name>
<organism evidence="3 4">
    <name type="scientific">Halocaridina rubra</name>
    <name type="common">Hawaiian red shrimp</name>
    <dbReference type="NCBI Taxonomy" id="373956"/>
    <lineage>
        <taxon>Eukaryota</taxon>
        <taxon>Metazoa</taxon>
        <taxon>Ecdysozoa</taxon>
        <taxon>Arthropoda</taxon>
        <taxon>Crustacea</taxon>
        <taxon>Multicrustacea</taxon>
        <taxon>Malacostraca</taxon>
        <taxon>Eumalacostraca</taxon>
        <taxon>Eucarida</taxon>
        <taxon>Decapoda</taxon>
        <taxon>Pleocyemata</taxon>
        <taxon>Caridea</taxon>
        <taxon>Atyoidea</taxon>
        <taxon>Atyidae</taxon>
        <taxon>Halocaridina</taxon>
    </lineage>
</organism>
<dbReference type="InterPro" id="IPR013320">
    <property type="entry name" value="ConA-like_dom_sf"/>
</dbReference>
<evidence type="ECO:0000256" key="1">
    <source>
        <dbReference type="PROSITE-ProRule" id="PRU01172"/>
    </source>
</evidence>
<comment type="caution">
    <text evidence="1">Lacks conserved residue(s) required for the propagation of feature annotation.</text>
</comment>
<dbReference type="PROSITE" id="PS51828">
    <property type="entry name" value="PTX_2"/>
    <property type="match status" value="1"/>
</dbReference>